<evidence type="ECO:0000256" key="1">
    <source>
        <dbReference type="SAM" id="MobiDB-lite"/>
    </source>
</evidence>
<keyword evidence="3" id="KW-1185">Reference proteome</keyword>
<organism evidence="2 3">
    <name type="scientific">Pleurodeles waltl</name>
    <name type="common">Iberian ribbed newt</name>
    <dbReference type="NCBI Taxonomy" id="8319"/>
    <lineage>
        <taxon>Eukaryota</taxon>
        <taxon>Metazoa</taxon>
        <taxon>Chordata</taxon>
        <taxon>Craniata</taxon>
        <taxon>Vertebrata</taxon>
        <taxon>Euteleostomi</taxon>
        <taxon>Amphibia</taxon>
        <taxon>Batrachia</taxon>
        <taxon>Caudata</taxon>
        <taxon>Salamandroidea</taxon>
        <taxon>Salamandridae</taxon>
        <taxon>Pleurodelinae</taxon>
        <taxon>Pleurodeles</taxon>
    </lineage>
</organism>
<feature type="region of interest" description="Disordered" evidence="1">
    <location>
        <begin position="24"/>
        <end position="60"/>
    </location>
</feature>
<dbReference type="Proteomes" id="UP001066276">
    <property type="component" value="Chromosome 8"/>
</dbReference>
<sequence>MCCARGGSSPSGYWGFGPRSPAELHLLPPQGDGRTLSPQRCTESVPAPPSSAGVKPVPSSPRTGRYFLHSGLCRNTLYYNQWKTLTFS</sequence>
<name>A0AAV7NDF9_PLEWA</name>
<comment type="caution">
    <text evidence="2">The sequence shown here is derived from an EMBL/GenBank/DDBJ whole genome shotgun (WGS) entry which is preliminary data.</text>
</comment>
<dbReference type="AlphaFoldDB" id="A0AAV7NDF9"/>
<evidence type="ECO:0000313" key="2">
    <source>
        <dbReference type="EMBL" id="KAJ1112592.1"/>
    </source>
</evidence>
<accession>A0AAV7NDF9</accession>
<reference evidence="2" key="1">
    <citation type="journal article" date="2022" name="bioRxiv">
        <title>Sequencing and chromosome-scale assembly of the giantPleurodeles waltlgenome.</title>
        <authorList>
            <person name="Brown T."/>
            <person name="Elewa A."/>
            <person name="Iarovenko S."/>
            <person name="Subramanian E."/>
            <person name="Araus A.J."/>
            <person name="Petzold A."/>
            <person name="Susuki M."/>
            <person name="Suzuki K.-i.T."/>
            <person name="Hayashi T."/>
            <person name="Toyoda A."/>
            <person name="Oliveira C."/>
            <person name="Osipova E."/>
            <person name="Leigh N.D."/>
            <person name="Simon A."/>
            <person name="Yun M.H."/>
        </authorList>
    </citation>
    <scope>NUCLEOTIDE SEQUENCE</scope>
    <source>
        <strain evidence="2">20211129_DDA</strain>
        <tissue evidence="2">Liver</tissue>
    </source>
</reference>
<gene>
    <name evidence="2" type="ORF">NDU88_000854</name>
</gene>
<dbReference type="EMBL" id="JANPWB010000012">
    <property type="protein sequence ID" value="KAJ1112592.1"/>
    <property type="molecule type" value="Genomic_DNA"/>
</dbReference>
<protein>
    <submittedName>
        <fullName evidence="2">Uncharacterized protein</fullName>
    </submittedName>
</protein>
<proteinExistence type="predicted"/>
<evidence type="ECO:0000313" key="3">
    <source>
        <dbReference type="Proteomes" id="UP001066276"/>
    </source>
</evidence>